<dbReference type="Proteomes" id="UP000885256">
    <property type="component" value="Unassembled WGS sequence"/>
</dbReference>
<gene>
    <name evidence="2" type="ORF">A7D45_18805</name>
    <name evidence="3" type="ORF">EKD96_12985</name>
</gene>
<accession>A0A232R786</accession>
<evidence type="ECO:0000256" key="1">
    <source>
        <dbReference type="SAM" id="Phobius"/>
    </source>
</evidence>
<dbReference type="Proteomes" id="UP000839536">
    <property type="component" value="Unassembled WGS sequence"/>
</dbReference>
<comment type="caution">
    <text evidence="3">The sequence shown here is derived from an EMBL/GenBank/DDBJ whole genome shotgun (WGS) entry which is preliminary data.</text>
</comment>
<reference evidence="2" key="1">
    <citation type="submission" date="2018-08" db="EMBL/GenBank/DDBJ databases">
        <title>Whole genome sequencing of Salmonella enterica serotype newport.</title>
        <authorList>
            <person name="Bell R."/>
        </authorList>
    </citation>
    <scope>NUCLEOTIDE SEQUENCE [LARGE SCALE GENOMIC DNA]</scope>
    <source>
        <strain evidence="2">CFSAN048053</strain>
    </source>
</reference>
<organism evidence="3">
    <name type="scientific">Salmonella enterica</name>
    <name type="common">Salmonella choleraesuis</name>
    <dbReference type="NCBI Taxonomy" id="28901"/>
    <lineage>
        <taxon>Bacteria</taxon>
        <taxon>Pseudomonadati</taxon>
        <taxon>Pseudomonadota</taxon>
        <taxon>Gammaproteobacteria</taxon>
        <taxon>Enterobacterales</taxon>
        <taxon>Enterobacteriaceae</taxon>
        <taxon>Salmonella</taxon>
    </lineage>
</organism>
<reference evidence="3" key="2">
    <citation type="submission" date="2019-01" db="EMBL/GenBank/DDBJ databases">
        <title>Whole genome sequencing of Salmonella enterica.</title>
        <authorList>
            <person name="Cao G."/>
        </authorList>
    </citation>
    <scope>NUCLEOTIDE SEQUENCE [LARGE SCALE GENOMIC DNA]</scope>
    <source>
        <strain evidence="3">CFSAN074594</strain>
    </source>
</reference>
<dbReference type="RefSeq" id="WP_000718637.1">
    <property type="nucleotide sequence ID" value="NZ_JAIZAU010000003.1"/>
</dbReference>
<dbReference type="EMBL" id="SDIQ01000019">
    <property type="protein sequence ID" value="RXL21416.1"/>
    <property type="molecule type" value="Genomic_DNA"/>
</dbReference>
<name>A0A232R786_SALER</name>
<proteinExistence type="predicted"/>
<keyword evidence="1" id="KW-0812">Transmembrane</keyword>
<keyword evidence="1" id="KW-1133">Transmembrane helix</keyword>
<sequence>MAAESWVTIGGFFATTASAIAAFFAVKQTMLQRTISTKPQLIINNQEVKAIHSLSNTFALKIEENNFYFDIPIIIKNVGLGTALNIKYNWSFDYKKYIKQCGFREIGEDPVFSPSKIMENEWDKHYHYSNDENSSYEYYKFIKNQKLNHYGIKKEHCELEYIMPVTQESSPSKIEFPTLIMLLLTEYLYSKRTSDSTIFDVLDAGQLHLKYEDISGNRNKIIFNCTIQLISYQSKSENGPRSTFRIEFTRVHSGSKLGLQRIRKSYADFINEHDYNKNK</sequence>
<evidence type="ECO:0000313" key="3">
    <source>
        <dbReference type="EMBL" id="RXL21416.1"/>
    </source>
</evidence>
<evidence type="ECO:0000313" key="2">
    <source>
        <dbReference type="EMBL" id="RIP25992.1"/>
    </source>
</evidence>
<feature type="transmembrane region" description="Helical" evidence="1">
    <location>
        <begin position="6"/>
        <end position="26"/>
    </location>
</feature>
<keyword evidence="1" id="KW-0472">Membrane</keyword>
<protein>
    <submittedName>
        <fullName evidence="3">Uncharacterized protein</fullName>
    </submittedName>
</protein>
<dbReference type="AlphaFoldDB" id="A0A232R786"/>
<dbReference type="EMBL" id="QWJL01000018">
    <property type="protein sequence ID" value="RIP25992.1"/>
    <property type="molecule type" value="Genomic_DNA"/>
</dbReference>